<feature type="transmembrane region" description="Helical" evidence="7">
    <location>
        <begin position="44"/>
        <end position="67"/>
    </location>
</feature>
<sequence>MVTSKDLERLWETRPVRSDRESTIGGVCAGIARRYRVDPTLIRVAFAVAALFGGSGAVLYLVCWIAFPSQPDLSGPDLSGAEWDGSNENMGGPHGPRDPLQQWRSDRRDRRARRDARRRGRGRRDHHRGGRPPALVVIAAVVVISIVFTPHFAWGTGFFVGVALMLLGWWLLYQRTPQPVPGTGADTIGIPTDPSVSPAPAGPEFDPATPGSAPASMTSTVPATSTLSTTSDEARVLRDRQPPSWDPLGAAPFAWDLPAPEPLVSAPKESGRHTVTVVSMGLALVVAAVLTATALLGVEALTPLRICSAALTVLGGGLLIGSIVGKSRGLMPIAVLLSVAVVIIALVDHLGPMPSGGVGDRTWSPTSMDQLSQSYELTAGSARLDLGRLDLTTDAHIDVRVGLGDVIVTVPRDVAVTTRCATPVGDVSCIPSDSPSAHRPRLTIDAHTNAGRVEIRRA</sequence>
<accession>A0A916WPG8</accession>
<feature type="transmembrane region" description="Helical" evidence="7">
    <location>
        <begin position="154"/>
        <end position="173"/>
    </location>
</feature>
<evidence type="ECO:0000256" key="4">
    <source>
        <dbReference type="ARBA" id="ARBA00022989"/>
    </source>
</evidence>
<feature type="compositionally biased region" description="Polar residues" evidence="6">
    <location>
        <begin position="215"/>
        <end position="231"/>
    </location>
</feature>
<evidence type="ECO:0000313" key="9">
    <source>
        <dbReference type="EMBL" id="GGB17336.1"/>
    </source>
</evidence>
<keyword evidence="4 7" id="KW-1133">Transmembrane helix</keyword>
<dbReference type="InterPro" id="IPR007168">
    <property type="entry name" value="Phageshock_PspC_N"/>
</dbReference>
<dbReference type="InterPro" id="IPR052027">
    <property type="entry name" value="PspC"/>
</dbReference>
<protein>
    <recommendedName>
        <fullName evidence="8">Phage shock protein PspC N-terminal domain-containing protein</fullName>
    </recommendedName>
</protein>
<dbReference type="Pfam" id="PF04024">
    <property type="entry name" value="PspC"/>
    <property type="match status" value="1"/>
</dbReference>
<feature type="domain" description="Phage shock protein PspC N-terminal" evidence="8">
    <location>
        <begin position="14"/>
        <end position="69"/>
    </location>
</feature>
<evidence type="ECO:0000313" key="10">
    <source>
        <dbReference type="Proteomes" id="UP000621454"/>
    </source>
</evidence>
<gene>
    <name evidence="9" type="ORF">GCM10011489_01780</name>
</gene>
<keyword evidence="2" id="KW-1003">Cell membrane</keyword>
<reference evidence="9" key="1">
    <citation type="journal article" date="2014" name="Int. J. Syst. Evol. Microbiol.">
        <title>Complete genome sequence of Corynebacterium casei LMG S-19264T (=DSM 44701T), isolated from a smear-ripened cheese.</title>
        <authorList>
            <consortium name="US DOE Joint Genome Institute (JGI-PGF)"/>
            <person name="Walter F."/>
            <person name="Albersmeier A."/>
            <person name="Kalinowski J."/>
            <person name="Ruckert C."/>
        </authorList>
    </citation>
    <scope>NUCLEOTIDE SEQUENCE</scope>
    <source>
        <strain evidence="9">CGMCC 1.12827</strain>
    </source>
</reference>
<dbReference type="EMBL" id="BMGC01000001">
    <property type="protein sequence ID" value="GGB17336.1"/>
    <property type="molecule type" value="Genomic_DNA"/>
</dbReference>
<name>A0A916WPG8_9ACTN</name>
<evidence type="ECO:0000256" key="6">
    <source>
        <dbReference type="SAM" id="MobiDB-lite"/>
    </source>
</evidence>
<evidence type="ECO:0000259" key="8">
    <source>
        <dbReference type="Pfam" id="PF04024"/>
    </source>
</evidence>
<evidence type="ECO:0000256" key="1">
    <source>
        <dbReference type="ARBA" id="ARBA00004162"/>
    </source>
</evidence>
<feature type="compositionally biased region" description="Basic residues" evidence="6">
    <location>
        <begin position="110"/>
        <end position="129"/>
    </location>
</feature>
<evidence type="ECO:0000256" key="3">
    <source>
        <dbReference type="ARBA" id="ARBA00022692"/>
    </source>
</evidence>
<evidence type="ECO:0000256" key="2">
    <source>
        <dbReference type="ARBA" id="ARBA00022475"/>
    </source>
</evidence>
<keyword evidence="5 7" id="KW-0472">Membrane</keyword>
<reference evidence="9" key="2">
    <citation type="submission" date="2020-09" db="EMBL/GenBank/DDBJ databases">
        <authorList>
            <person name="Sun Q."/>
            <person name="Zhou Y."/>
        </authorList>
    </citation>
    <scope>NUCLEOTIDE SEQUENCE</scope>
    <source>
        <strain evidence="9">CGMCC 1.12827</strain>
    </source>
</reference>
<feature type="transmembrane region" description="Helical" evidence="7">
    <location>
        <begin position="303"/>
        <end position="323"/>
    </location>
</feature>
<evidence type="ECO:0000256" key="5">
    <source>
        <dbReference type="ARBA" id="ARBA00023136"/>
    </source>
</evidence>
<dbReference type="RefSeq" id="WP_188584678.1">
    <property type="nucleotide sequence ID" value="NZ_BMGC01000001.1"/>
</dbReference>
<organism evidence="9 10">
    <name type="scientific">Gordonia jinhuaensis</name>
    <dbReference type="NCBI Taxonomy" id="1517702"/>
    <lineage>
        <taxon>Bacteria</taxon>
        <taxon>Bacillati</taxon>
        <taxon>Actinomycetota</taxon>
        <taxon>Actinomycetes</taxon>
        <taxon>Mycobacteriales</taxon>
        <taxon>Gordoniaceae</taxon>
        <taxon>Gordonia</taxon>
    </lineage>
</organism>
<feature type="region of interest" description="Disordered" evidence="6">
    <location>
        <begin position="193"/>
        <end position="235"/>
    </location>
</feature>
<keyword evidence="3 7" id="KW-0812">Transmembrane</keyword>
<keyword evidence="10" id="KW-1185">Reference proteome</keyword>
<dbReference type="AlphaFoldDB" id="A0A916WPG8"/>
<dbReference type="Proteomes" id="UP000621454">
    <property type="component" value="Unassembled WGS sequence"/>
</dbReference>
<proteinExistence type="predicted"/>
<comment type="caution">
    <text evidence="9">The sequence shown here is derived from an EMBL/GenBank/DDBJ whole genome shotgun (WGS) entry which is preliminary data.</text>
</comment>
<evidence type="ECO:0000256" key="7">
    <source>
        <dbReference type="SAM" id="Phobius"/>
    </source>
</evidence>
<feature type="transmembrane region" description="Helical" evidence="7">
    <location>
        <begin position="330"/>
        <end position="347"/>
    </location>
</feature>
<dbReference type="PANTHER" id="PTHR33885:SF3">
    <property type="entry name" value="PHAGE SHOCK PROTEIN C"/>
    <property type="match status" value="1"/>
</dbReference>
<dbReference type="PANTHER" id="PTHR33885">
    <property type="entry name" value="PHAGE SHOCK PROTEIN C"/>
    <property type="match status" value="1"/>
</dbReference>
<feature type="region of interest" description="Disordered" evidence="6">
    <location>
        <begin position="77"/>
        <end position="129"/>
    </location>
</feature>
<feature type="transmembrane region" description="Helical" evidence="7">
    <location>
        <begin position="275"/>
        <end position="297"/>
    </location>
</feature>
<comment type="subcellular location">
    <subcellularLocation>
        <location evidence="1">Cell membrane</location>
        <topology evidence="1">Single-pass membrane protein</topology>
    </subcellularLocation>
</comment>
<dbReference type="GO" id="GO:0005886">
    <property type="term" value="C:plasma membrane"/>
    <property type="evidence" value="ECO:0007669"/>
    <property type="project" value="UniProtKB-SubCell"/>
</dbReference>